<dbReference type="EC" id="6.3.2.4" evidence="11"/>
<keyword evidence="6" id="KW-0067">ATP-binding</keyword>
<dbReference type="PANTHER" id="PTHR23132">
    <property type="entry name" value="D-ALANINE--D-ALANINE LIGASE"/>
    <property type="match status" value="1"/>
</dbReference>
<gene>
    <name evidence="11" type="ORF">MNBD_BACTEROID03-2515</name>
</gene>
<dbReference type="AlphaFoldDB" id="A0A3B0T920"/>
<dbReference type="GO" id="GO:0009252">
    <property type="term" value="P:peptidoglycan biosynthetic process"/>
    <property type="evidence" value="ECO:0007669"/>
    <property type="project" value="UniProtKB-KW"/>
</dbReference>
<dbReference type="NCBIfam" id="NF002378">
    <property type="entry name" value="PRK01372.1"/>
    <property type="match status" value="1"/>
</dbReference>
<dbReference type="GO" id="GO:0005524">
    <property type="term" value="F:ATP binding"/>
    <property type="evidence" value="ECO:0007669"/>
    <property type="project" value="UniProtKB-KW"/>
</dbReference>
<evidence type="ECO:0000256" key="5">
    <source>
        <dbReference type="ARBA" id="ARBA00022741"/>
    </source>
</evidence>
<dbReference type="PANTHER" id="PTHR23132:SF23">
    <property type="entry name" value="D-ALANINE--D-ALANINE LIGASE B"/>
    <property type="match status" value="1"/>
</dbReference>
<dbReference type="HAMAP" id="MF_00047">
    <property type="entry name" value="Dala_Dala_lig"/>
    <property type="match status" value="1"/>
</dbReference>
<dbReference type="GO" id="GO:0046872">
    <property type="term" value="F:metal ion binding"/>
    <property type="evidence" value="ECO:0007669"/>
    <property type="project" value="InterPro"/>
</dbReference>
<keyword evidence="7" id="KW-0133">Cell shape</keyword>
<evidence type="ECO:0000256" key="3">
    <source>
        <dbReference type="ARBA" id="ARBA00022490"/>
    </source>
</evidence>
<dbReference type="InterPro" id="IPR000291">
    <property type="entry name" value="D-Ala_lig_Van_CS"/>
</dbReference>
<dbReference type="NCBIfam" id="TIGR01205">
    <property type="entry name" value="D_ala_D_alaTIGR"/>
    <property type="match status" value="1"/>
</dbReference>
<evidence type="ECO:0000256" key="8">
    <source>
        <dbReference type="ARBA" id="ARBA00022984"/>
    </source>
</evidence>
<comment type="similarity">
    <text evidence="2">Belongs to the D-alanine--D-alanine ligase family.</text>
</comment>
<evidence type="ECO:0000256" key="4">
    <source>
        <dbReference type="ARBA" id="ARBA00022598"/>
    </source>
</evidence>
<keyword evidence="3" id="KW-0963">Cytoplasm</keyword>
<evidence type="ECO:0000256" key="9">
    <source>
        <dbReference type="ARBA" id="ARBA00023316"/>
    </source>
</evidence>
<dbReference type="InterPro" id="IPR016185">
    <property type="entry name" value="PreATP-grasp_dom_sf"/>
</dbReference>
<evidence type="ECO:0000313" key="11">
    <source>
        <dbReference type="EMBL" id="VAW10972.1"/>
    </source>
</evidence>
<dbReference type="GO" id="GO:0008716">
    <property type="term" value="F:D-alanine-D-alanine ligase activity"/>
    <property type="evidence" value="ECO:0007669"/>
    <property type="project" value="UniProtKB-EC"/>
</dbReference>
<dbReference type="Pfam" id="PF07478">
    <property type="entry name" value="Dala_Dala_lig_C"/>
    <property type="match status" value="1"/>
</dbReference>
<dbReference type="SUPFAM" id="SSF52440">
    <property type="entry name" value="PreATP-grasp domain"/>
    <property type="match status" value="1"/>
</dbReference>
<dbReference type="Gene3D" id="3.40.50.20">
    <property type="match status" value="1"/>
</dbReference>
<dbReference type="InterPro" id="IPR013815">
    <property type="entry name" value="ATP_grasp_subdomain_1"/>
</dbReference>
<dbReference type="Pfam" id="PF01820">
    <property type="entry name" value="Dala_Dala_lig_N"/>
    <property type="match status" value="1"/>
</dbReference>
<evidence type="ECO:0000256" key="1">
    <source>
        <dbReference type="ARBA" id="ARBA00004496"/>
    </source>
</evidence>
<evidence type="ECO:0000256" key="2">
    <source>
        <dbReference type="ARBA" id="ARBA00010871"/>
    </source>
</evidence>
<dbReference type="PROSITE" id="PS00843">
    <property type="entry name" value="DALA_DALA_LIGASE_1"/>
    <property type="match status" value="1"/>
</dbReference>
<sequence>MRKKIAIIMGGYSKEYKISLKSGMVVYTYLNTEKFDAYCIHIFKDKWVYVDADKNEFDVNRHDFTVSIGSDTLRFDCVFNAIHGTPGEDGLMPAYFELIGMPQTSCDFYQSSLTFNKRDFLSVIKTYGIKSAASYHLNLGDKIDENAIVKKVGLPCFVKANKAGSSFGISKVYEKEKLMPAIENAFKEDDEILIEAFLDGTEVSVGVIKYHGQTKVLPVTEIVTANDFFDYEAKYEGKSEEVTPARISKEQEKKVTQLAQRAYDVLKMTGFTRSEFIFVKGEPYMLEMNTTPGLTEESILPQQANVAGISLSQLFESAIDEALTEK</sequence>
<keyword evidence="8" id="KW-0573">Peptidoglycan synthesis</keyword>
<keyword evidence="9" id="KW-0961">Cell wall biogenesis/degradation</keyword>
<dbReference type="InterPro" id="IPR005905">
    <property type="entry name" value="D_ala_D_ala"/>
</dbReference>
<reference evidence="11" key="1">
    <citation type="submission" date="2018-06" db="EMBL/GenBank/DDBJ databases">
        <authorList>
            <person name="Zhirakovskaya E."/>
        </authorList>
    </citation>
    <scope>NUCLEOTIDE SEQUENCE</scope>
</reference>
<dbReference type="GO" id="GO:0071555">
    <property type="term" value="P:cell wall organization"/>
    <property type="evidence" value="ECO:0007669"/>
    <property type="project" value="UniProtKB-KW"/>
</dbReference>
<dbReference type="GO" id="GO:0005737">
    <property type="term" value="C:cytoplasm"/>
    <property type="evidence" value="ECO:0007669"/>
    <property type="project" value="UniProtKB-SubCell"/>
</dbReference>
<keyword evidence="5" id="KW-0547">Nucleotide-binding</keyword>
<dbReference type="InterPro" id="IPR011761">
    <property type="entry name" value="ATP-grasp"/>
</dbReference>
<name>A0A3B0T920_9ZZZZ</name>
<comment type="subcellular location">
    <subcellularLocation>
        <location evidence="1">Cytoplasm</location>
    </subcellularLocation>
</comment>
<accession>A0A3B0T920</accession>
<dbReference type="NCBIfam" id="NF002527">
    <property type="entry name" value="PRK01966.1-3"/>
    <property type="match status" value="1"/>
</dbReference>
<feature type="domain" description="ATP-grasp" evidence="10">
    <location>
        <begin position="121"/>
        <end position="320"/>
    </location>
</feature>
<evidence type="ECO:0000256" key="6">
    <source>
        <dbReference type="ARBA" id="ARBA00022840"/>
    </source>
</evidence>
<dbReference type="PROSITE" id="PS50975">
    <property type="entry name" value="ATP_GRASP"/>
    <property type="match status" value="1"/>
</dbReference>
<protein>
    <submittedName>
        <fullName evidence="11">D-alanine--D-alanine ligase</fullName>
        <ecNumber evidence="11">6.3.2.4</ecNumber>
    </submittedName>
</protein>
<proteinExistence type="inferred from homology"/>
<organism evidence="11">
    <name type="scientific">hydrothermal vent metagenome</name>
    <dbReference type="NCBI Taxonomy" id="652676"/>
    <lineage>
        <taxon>unclassified sequences</taxon>
        <taxon>metagenomes</taxon>
        <taxon>ecological metagenomes</taxon>
    </lineage>
</organism>
<evidence type="ECO:0000259" key="10">
    <source>
        <dbReference type="PROSITE" id="PS50975"/>
    </source>
</evidence>
<dbReference type="Gene3D" id="3.30.470.20">
    <property type="entry name" value="ATP-grasp fold, B domain"/>
    <property type="match status" value="1"/>
</dbReference>
<dbReference type="Gene3D" id="3.30.1490.20">
    <property type="entry name" value="ATP-grasp fold, A domain"/>
    <property type="match status" value="1"/>
</dbReference>
<dbReference type="PIRSF" id="PIRSF039102">
    <property type="entry name" value="Ddl/VanB"/>
    <property type="match status" value="1"/>
</dbReference>
<dbReference type="GO" id="GO:0008360">
    <property type="term" value="P:regulation of cell shape"/>
    <property type="evidence" value="ECO:0007669"/>
    <property type="project" value="UniProtKB-KW"/>
</dbReference>
<dbReference type="EMBL" id="UOEL01000046">
    <property type="protein sequence ID" value="VAW10972.1"/>
    <property type="molecule type" value="Genomic_DNA"/>
</dbReference>
<dbReference type="InterPro" id="IPR011127">
    <property type="entry name" value="Dala_Dala_lig_N"/>
</dbReference>
<evidence type="ECO:0000256" key="7">
    <source>
        <dbReference type="ARBA" id="ARBA00022960"/>
    </source>
</evidence>
<dbReference type="InterPro" id="IPR011095">
    <property type="entry name" value="Dala_Dala_lig_C"/>
</dbReference>
<keyword evidence="4 11" id="KW-0436">Ligase</keyword>
<dbReference type="SUPFAM" id="SSF56059">
    <property type="entry name" value="Glutathione synthetase ATP-binding domain-like"/>
    <property type="match status" value="1"/>
</dbReference>